<feature type="domain" description="J" evidence="2">
    <location>
        <begin position="43"/>
        <end position="108"/>
    </location>
</feature>
<feature type="compositionally biased region" description="Gly residues" evidence="1">
    <location>
        <begin position="686"/>
        <end position="696"/>
    </location>
</feature>
<evidence type="ECO:0000313" key="4">
    <source>
        <dbReference type="Proteomes" id="UP000041254"/>
    </source>
</evidence>
<name>A0A0G4EE16_VITBC</name>
<dbReference type="EMBL" id="CDMY01000179">
    <property type="protein sequence ID" value="CEL93598.1"/>
    <property type="molecule type" value="Genomic_DNA"/>
</dbReference>
<sequence length="899" mass="101017">MTDAGVICSHSRLSRIACARLILFAVLLLLAVTRSLASTAFGNFYDLLGVKHDATEAEIKKAYKVLAKKWHPDKNAGDEDAHDRFIELQKAYETLSDPAERKAYDDKLSFAAEGIEGLSEREMEMLQQVGGKLVTHHVLDEIVASSSDELWLIHVYSDNTHLFASWMTQLEGIARLAHLNVDLDYVDQHLLRRLYIYSVPMIILIHQGQLSRYQPQGFDYFDIRSNVMSHITRHIPYNSFVSSLYHFDKLSEFMAFHPDGSAHIRMLLVVPEPQRSLGTYLAGLQYQGSLHVAQTSPWVVQRLVPVRGYPCLIFWDPITRERRVVYSYPRAPQQLLSQIQDNIYPGYHLPEYDQLSFNSLCTGEHKCDTLVLLVLPPQSAHAMQREGVSILARVLSSLSRVCNTLRESDEAFASMRCFWIRLPTARHATAAARRGDHGPEQLRHYFSAANMQQTDGKGGPLEKGSPSIVVVDEHGVDGMVMREYQWELQWHPDKTPPKKLETVSLPEYRFSTWLRKLVRERDGPDTAEGVLLKSTSWPPALAAHFSITGAPDAGESWFGDMTILSSLRWLLSWFDLTQFPFGGALVLMLLMWFMSTVTTADDRTANQPQSNTAATTQGSQQHQPPTTDMKRESSSRVSPITRERRPGDSPTTRCTPPSSEAHATDASSSPKEVGGRTDEAYPHPGSGEGQNGGRSGGSRFDRLMQFQQLVTPLTYHKRHDVLQGRRFHILLVDRHPRGNPRADMFFLEVQQTLLARFRSDSQFEWWFCGSARGDPDVNRLLPDSFPLEAVCLTIPSRRRLFFVARQQDTPSDHGDATHPFINSAGVAVGEWISGSVSHFCDRIGMKLERILGGGFGGLPSIDRLLDETKGGSREGGGGESESPRRPRPLAFEDLMTVLA</sequence>
<protein>
    <recommendedName>
        <fullName evidence="2">J domain-containing protein</fullName>
    </recommendedName>
</protein>
<feature type="region of interest" description="Disordered" evidence="1">
    <location>
        <begin position="603"/>
        <end position="699"/>
    </location>
</feature>
<evidence type="ECO:0000259" key="2">
    <source>
        <dbReference type="PROSITE" id="PS50076"/>
    </source>
</evidence>
<dbReference type="InterPro" id="IPR052763">
    <property type="entry name" value="DnaJ_C4"/>
</dbReference>
<accession>A0A0G4EE16</accession>
<gene>
    <name evidence="3" type="ORF">Vbra_11306</name>
</gene>
<dbReference type="PROSITE" id="PS50076">
    <property type="entry name" value="DNAJ_2"/>
    <property type="match status" value="1"/>
</dbReference>
<dbReference type="CDD" id="cd06257">
    <property type="entry name" value="DnaJ"/>
    <property type="match status" value="1"/>
</dbReference>
<feature type="region of interest" description="Disordered" evidence="1">
    <location>
        <begin position="866"/>
        <end position="888"/>
    </location>
</feature>
<dbReference type="SMART" id="SM00271">
    <property type="entry name" value="DnaJ"/>
    <property type="match status" value="1"/>
</dbReference>
<reference evidence="3 4" key="1">
    <citation type="submission" date="2014-11" db="EMBL/GenBank/DDBJ databases">
        <authorList>
            <person name="Zhu J."/>
            <person name="Qi W."/>
            <person name="Song R."/>
        </authorList>
    </citation>
    <scope>NUCLEOTIDE SEQUENCE [LARGE SCALE GENOMIC DNA]</scope>
</reference>
<feature type="compositionally biased region" description="Polar residues" evidence="1">
    <location>
        <begin position="649"/>
        <end position="658"/>
    </location>
</feature>
<dbReference type="InterPro" id="IPR036869">
    <property type="entry name" value="J_dom_sf"/>
</dbReference>
<dbReference type="PANTHER" id="PTHR44825:SF1">
    <property type="entry name" value="DNAJ HOMOLOG SUBFAMILY C MEMBER 4"/>
    <property type="match status" value="1"/>
</dbReference>
<dbReference type="STRING" id="1169540.A0A0G4EE16"/>
<organism evidence="3 4">
    <name type="scientific">Vitrella brassicaformis (strain CCMP3155)</name>
    <dbReference type="NCBI Taxonomy" id="1169540"/>
    <lineage>
        <taxon>Eukaryota</taxon>
        <taxon>Sar</taxon>
        <taxon>Alveolata</taxon>
        <taxon>Colpodellida</taxon>
        <taxon>Vitrellaceae</taxon>
        <taxon>Vitrella</taxon>
    </lineage>
</organism>
<feature type="compositionally biased region" description="Polar residues" evidence="1">
    <location>
        <begin position="603"/>
        <end position="626"/>
    </location>
</feature>
<dbReference type="InParanoid" id="A0A0G4EE16"/>
<dbReference type="PANTHER" id="PTHR44825">
    <property type="match status" value="1"/>
</dbReference>
<dbReference type="Gene3D" id="1.10.287.110">
    <property type="entry name" value="DnaJ domain"/>
    <property type="match status" value="1"/>
</dbReference>
<dbReference type="VEuPathDB" id="CryptoDB:Vbra_11306"/>
<keyword evidence="4" id="KW-1185">Reference proteome</keyword>
<dbReference type="SUPFAM" id="SSF46565">
    <property type="entry name" value="Chaperone J-domain"/>
    <property type="match status" value="1"/>
</dbReference>
<dbReference type="Pfam" id="PF00226">
    <property type="entry name" value="DnaJ"/>
    <property type="match status" value="1"/>
</dbReference>
<evidence type="ECO:0000256" key="1">
    <source>
        <dbReference type="SAM" id="MobiDB-lite"/>
    </source>
</evidence>
<dbReference type="PRINTS" id="PR00625">
    <property type="entry name" value="JDOMAIN"/>
</dbReference>
<dbReference type="PROSITE" id="PS00636">
    <property type="entry name" value="DNAJ_1"/>
    <property type="match status" value="1"/>
</dbReference>
<dbReference type="AlphaFoldDB" id="A0A0G4EE16"/>
<dbReference type="InterPro" id="IPR001623">
    <property type="entry name" value="DnaJ_domain"/>
</dbReference>
<dbReference type="Proteomes" id="UP000041254">
    <property type="component" value="Unassembled WGS sequence"/>
</dbReference>
<dbReference type="InterPro" id="IPR018253">
    <property type="entry name" value="DnaJ_domain_CS"/>
</dbReference>
<proteinExistence type="predicted"/>
<evidence type="ECO:0000313" key="3">
    <source>
        <dbReference type="EMBL" id="CEL93598.1"/>
    </source>
</evidence>
<dbReference type="OrthoDB" id="445556at2759"/>